<dbReference type="EMBL" id="EQ973822">
    <property type="protein sequence ID" value="EEF44446.1"/>
    <property type="molecule type" value="Genomic_DNA"/>
</dbReference>
<reference evidence="2" key="1">
    <citation type="journal article" date="2010" name="Nat. Biotechnol.">
        <title>Draft genome sequence of the oilseed species Ricinus communis.</title>
        <authorList>
            <person name="Chan A.P."/>
            <person name="Crabtree J."/>
            <person name="Zhao Q."/>
            <person name="Lorenzi H."/>
            <person name="Orvis J."/>
            <person name="Puiu D."/>
            <person name="Melake-Berhan A."/>
            <person name="Jones K.M."/>
            <person name="Redman J."/>
            <person name="Chen G."/>
            <person name="Cahoon E.B."/>
            <person name="Gedil M."/>
            <person name="Stanke M."/>
            <person name="Haas B.J."/>
            <person name="Wortman J.R."/>
            <person name="Fraser-Liggett C.M."/>
            <person name="Ravel J."/>
            <person name="Rabinowicz P.D."/>
        </authorList>
    </citation>
    <scope>NUCLEOTIDE SEQUENCE [LARGE SCALE GENOMIC DNA]</scope>
    <source>
        <strain evidence="2">cv. Hale</strain>
    </source>
</reference>
<dbReference type="AlphaFoldDB" id="B9RW09"/>
<proteinExistence type="predicted"/>
<sequence>MEIHTRSVIKMGDNNQNFNEELPTALEFTSKESEKGPDSTSWHHLAAGYHIGGRMIKATETMKKAILKTCIQYLKEQGDVGTAEKLLKMIKERGGYSESAYDELASCKRNSNLATIALYQVEDDNQNFGEELPIALEFTV</sequence>
<evidence type="ECO:0000313" key="2">
    <source>
        <dbReference type="Proteomes" id="UP000008311"/>
    </source>
</evidence>
<organism evidence="1 2">
    <name type="scientific">Ricinus communis</name>
    <name type="common">Castor bean</name>
    <dbReference type="NCBI Taxonomy" id="3988"/>
    <lineage>
        <taxon>Eukaryota</taxon>
        <taxon>Viridiplantae</taxon>
        <taxon>Streptophyta</taxon>
        <taxon>Embryophyta</taxon>
        <taxon>Tracheophyta</taxon>
        <taxon>Spermatophyta</taxon>
        <taxon>Magnoliopsida</taxon>
        <taxon>eudicotyledons</taxon>
        <taxon>Gunneridae</taxon>
        <taxon>Pentapetalae</taxon>
        <taxon>rosids</taxon>
        <taxon>fabids</taxon>
        <taxon>Malpighiales</taxon>
        <taxon>Euphorbiaceae</taxon>
        <taxon>Acalyphoideae</taxon>
        <taxon>Acalypheae</taxon>
        <taxon>Ricinus</taxon>
    </lineage>
</organism>
<protein>
    <recommendedName>
        <fullName evidence="3">Pentatricopeptide repeat-containing protein</fullName>
    </recommendedName>
</protein>
<accession>B9RW09</accession>
<dbReference type="InParanoid" id="B9RW09"/>
<dbReference type="Proteomes" id="UP000008311">
    <property type="component" value="Unassembled WGS sequence"/>
</dbReference>
<name>B9RW09_RICCO</name>
<evidence type="ECO:0008006" key="3">
    <source>
        <dbReference type="Google" id="ProtNLM"/>
    </source>
</evidence>
<keyword evidence="2" id="KW-1185">Reference proteome</keyword>
<evidence type="ECO:0000313" key="1">
    <source>
        <dbReference type="EMBL" id="EEF44446.1"/>
    </source>
</evidence>
<gene>
    <name evidence="1" type="ORF">RCOM_1175340</name>
</gene>